<organism evidence="1 2">
    <name type="scientific">Nostoc linckia z8</name>
    <dbReference type="NCBI Taxonomy" id="1628746"/>
    <lineage>
        <taxon>Bacteria</taxon>
        <taxon>Bacillati</taxon>
        <taxon>Cyanobacteriota</taxon>
        <taxon>Cyanophyceae</taxon>
        <taxon>Nostocales</taxon>
        <taxon>Nostocaceae</taxon>
        <taxon>Nostoc</taxon>
    </lineage>
</organism>
<name>A0A9Q5Z8K0_NOSLI</name>
<sequence>MATITPLRPNDTSTQPRLIVLEPRATSQLQSPEGRKIAEVTENALQVLTQIKEYLEYIKSIDEVDYNPVPPKRLERVVMRAQFKGRKKPMPYLLDEE</sequence>
<dbReference type="RefSeq" id="WP_099066052.1">
    <property type="nucleotide sequence ID" value="NZ_LAHD01000085.1"/>
</dbReference>
<protein>
    <submittedName>
        <fullName evidence="1">Uncharacterized protein</fullName>
    </submittedName>
</protein>
<proteinExistence type="predicted"/>
<dbReference type="AlphaFoldDB" id="A0A9Q5Z8K0"/>
<accession>A0A9Q5Z8K0</accession>
<dbReference type="EMBL" id="LAHD01000085">
    <property type="protein sequence ID" value="PHJ99872.1"/>
    <property type="molecule type" value="Genomic_DNA"/>
</dbReference>
<evidence type="ECO:0000313" key="1">
    <source>
        <dbReference type="EMBL" id="PHJ99872.1"/>
    </source>
</evidence>
<comment type="caution">
    <text evidence="1">The sequence shown here is derived from an EMBL/GenBank/DDBJ whole genome shotgun (WGS) entry which is preliminary data.</text>
</comment>
<dbReference type="Proteomes" id="UP000222310">
    <property type="component" value="Unassembled WGS sequence"/>
</dbReference>
<evidence type="ECO:0000313" key="2">
    <source>
        <dbReference type="Proteomes" id="UP000222310"/>
    </source>
</evidence>
<gene>
    <name evidence="1" type="ORF">VF08_24830</name>
</gene>
<dbReference type="GeneID" id="57094172"/>
<reference evidence="1 2" key="1">
    <citation type="submission" date="2015-02" db="EMBL/GenBank/DDBJ databases">
        <title>Nostoc linckia genome annotation.</title>
        <authorList>
            <person name="Zhou Z."/>
        </authorList>
    </citation>
    <scope>NUCLEOTIDE SEQUENCE [LARGE SCALE GENOMIC DNA]</scope>
    <source>
        <strain evidence="2">z8</strain>
    </source>
</reference>